<evidence type="ECO:0000313" key="6">
    <source>
        <dbReference type="EMBL" id="QDU95097.1"/>
    </source>
</evidence>
<dbReference type="GO" id="GO:0006508">
    <property type="term" value="P:proteolysis"/>
    <property type="evidence" value="ECO:0007669"/>
    <property type="project" value="UniProtKB-KW"/>
</dbReference>
<dbReference type="InterPro" id="IPR001270">
    <property type="entry name" value="ClpA/B"/>
</dbReference>
<evidence type="ECO:0000259" key="5">
    <source>
        <dbReference type="SMART" id="SM01086"/>
    </source>
</evidence>
<protein>
    <submittedName>
        <fullName evidence="6">ATP-dependent Clp protease ATP-binding subunit ClpE</fullName>
    </submittedName>
</protein>
<keyword evidence="3" id="KW-0143">Chaperone</keyword>
<gene>
    <name evidence="6" type="primary">clpE</name>
    <name evidence="6" type="ORF">Pla8534_29090</name>
</gene>
<evidence type="ECO:0000313" key="7">
    <source>
        <dbReference type="Proteomes" id="UP000317648"/>
    </source>
</evidence>
<dbReference type="InterPro" id="IPR008868">
    <property type="entry name" value="TniB"/>
</dbReference>
<dbReference type="Pfam" id="PF07724">
    <property type="entry name" value="AAA_2"/>
    <property type="match status" value="1"/>
</dbReference>
<dbReference type="GO" id="GO:0005524">
    <property type="term" value="F:ATP binding"/>
    <property type="evidence" value="ECO:0007669"/>
    <property type="project" value="UniProtKB-KW"/>
</dbReference>
<dbReference type="InterPro" id="IPR050130">
    <property type="entry name" value="ClpA_ClpB"/>
</dbReference>
<evidence type="ECO:0000259" key="4">
    <source>
        <dbReference type="SMART" id="SM00382"/>
    </source>
</evidence>
<dbReference type="GO" id="GO:0016887">
    <property type="term" value="F:ATP hydrolysis activity"/>
    <property type="evidence" value="ECO:0007669"/>
    <property type="project" value="InterPro"/>
</dbReference>
<dbReference type="SMART" id="SM00382">
    <property type="entry name" value="AAA"/>
    <property type="match status" value="2"/>
</dbReference>
<dbReference type="Pfam" id="PF10431">
    <property type="entry name" value="ClpB_D2-small"/>
    <property type="match status" value="1"/>
</dbReference>
<keyword evidence="2 6" id="KW-0067">ATP-binding</keyword>
<dbReference type="GO" id="GO:0034605">
    <property type="term" value="P:cellular response to heat"/>
    <property type="evidence" value="ECO:0007669"/>
    <property type="project" value="TreeGrafter"/>
</dbReference>
<keyword evidence="7" id="KW-1185">Reference proteome</keyword>
<dbReference type="PANTHER" id="PTHR11638:SF175">
    <property type="entry name" value="ATP-DEPENDENT CLP PROTEASE, ATP-BINDING SUBUNIT CLPC"/>
    <property type="match status" value="1"/>
</dbReference>
<dbReference type="GO" id="GO:0008233">
    <property type="term" value="F:peptidase activity"/>
    <property type="evidence" value="ECO:0007669"/>
    <property type="project" value="UniProtKB-KW"/>
</dbReference>
<dbReference type="InterPro" id="IPR019489">
    <property type="entry name" value="Clp_ATPase_C"/>
</dbReference>
<dbReference type="AlphaFoldDB" id="A0A518DTC7"/>
<reference evidence="6 7" key="1">
    <citation type="submission" date="2019-02" db="EMBL/GenBank/DDBJ databases">
        <title>Deep-cultivation of Planctomycetes and their phenomic and genomic characterization uncovers novel biology.</title>
        <authorList>
            <person name="Wiegand S."/>
            <person name="Jogler M."/>
            <person name="Boedeker C."/>
            <person name="Pinto D."/>
            <person name="Vollmers J."/>
            <person name="Rivas-Marin E."/>
            <person name="Kohn T."/>
            <person name="Peeters S.H."/>
            <person name="Heuer A."/>
            <person name="Rast P."/>
            <person name="Oberbeckmann S."/>
            <person name="Bunk B."/>
            <person name="Jeske O."/>
            <person name="Meyerdierks A."/>
            <person name="Storesund J.E."/>
            <person name="Kallscheuer N."/>
            <person name="Luecker S."/>
            <person name="Lage O.M."/>
            <person name="Pohl T."/>
            <person name="Merkel B.J."/>
            <person name="Hornburger P."/>
            <person name="Mueller R.-W."/>
            <person name="Bruemmer F."/>
            <person name="Labrenz M."/>
            <person name="Spormann A.M."/>
            <person name="Op den Camp H."/>
            <person name="Overmann J."/>
            <person name="Amann R."/>
            <person name="Jetten M.S.M."/>
            <person name="Mascher T."/>
            <person name="Medema M.H."/>
            <person name="Devos D.P."/>
            <person name="Kaster A.-K."/>
            <person name="Ovreas L."/>
            <person name="Rohde M."/>
            <person name="Galperin M.Y."/>
            <person name="Jogler C."/>
        </authorList>
    </citation>
    <scope>NUCLEOTIDE SEQUENCE [LARGE SCALE GENOMIC DNA]</scope>
    <source>
        <strain evidence="6 7">Pla85_3_4</strain>
    </source>
</reference>
<dbReference type="InterPro" id="IPR003593">
    <property type="entry name" value="AAA+_ATPase"/>
</dbReference>
<dbReference type="Proteomes" id="UP000317648">
    <property type="component" value="Chromosome"/>
</dbReference>
<dbReference type="PRINTS" id="PR00300">
    <property type="entry name" value="CLPPROTEASEA"/>
</dbReference>
<dbReference type="InterPro" id="IPR027417">
    <property type="entry name" value="P-loop_NTPase"/>
</dbReference>
<dbReference type="Pfam" id="PF17871">
    <property type="entry name" value="AAA_lid_9"/>
    <property type="match status" value="1"/>
</dbReference>
<feature type="domain" description="Clp ATPase C-terminal" evidence="5">
    <location>
        <begin position="677"/>
        <end position="768"/>
    </location>
</feature>
<dbReference type="SMART" id="SM01086">
    <property type="entry name" value="ClpB_D2-small"/>
    <property type="match status" value="1"/>
</dbReference>
<evidence type="ECO:0000256" key="2">
    <source>
        <dbReference type="ARBA" id="ARBA00022840"/>
    </source>
</evidence>
<sequence length="1149" mass="129478">MKFSTPILVETRRDPDMPGPMHLVRPVFFPQYLMVDRELSKATSQLVKHLSEYLRALSRSGDHRTAARFTFHPTLQLDRCDLRIDLQHHTVRGAFPVVSFRDLNRRVALLPTLELPWFEVERGSTVEQRAQEELTRYFRQVEKDEDADYLRDLTEPFSRKGQAWLDTLEFDVSTLQSFASLRKQENPFAALGGETQFDGETELHNVGRCLDWLYPDQLHRFLRREELTQRFIELMQAPDKRPVLLVGPSQVGKTALVEEFVYRRAEHRGGGHRSRRNVWLLSPQRLISGMSHVGQWESRLLAILKTSRNHDHILYFDDLVGLYRAGVSASSTLSAADVLKPYIERREIRMLGEITPAALRVLRERDRGFADLFHLLPVEEPTETENLQILIETVRRLEQRESCRFALDTLPTVVDLSRRYLRDAAMPGKAASLLEQLAVKFARKSAGRQTALEEFHLKSGLDVHLLDTRQQLARETITQALSQEIIGQPEALETLADVVCIAKARLNDPSRPLGSLLFVGPTGVGKTQSAKALARYLFGDASRLLRFDMNEFVAPGSARRLIGGFDSPEGLLTSAVRRQPFAVLLLDEIEKAHADVFDMLLQVLGEGRLTDALGRTADFTNTVIIMTSNLGARAAASQIGFEGSANDARRVYVKAAEDFFRPEFFNRLDRITTFARLDRDALKKIARLMIENVISRDGLTRRRTALAIDEGAVEWIMDRGYQPQLGARAMRRAIERELVRPVAWRLAGIAPSDPIALRVWRTGDQLNVDVATLQNAQPLPGAERPSLTEDPAGVIRTALESLQRIDGECHEQRPPGELSSGNIGPEQYQYLTLIEFTEQVRRFARQLQAILEERTDRGGRPMIAPRQARRRSIPRSSHDFQDFETGDVFAAQDLNTYVDEAAARNPHDDRHSLASRLRQLLSGVAVVQALAPQGPWRNPRVLAILRGLSLARRDQTRLFAETLKYHFQFSAPEFDNDDPAVAGLDGRLRSLPPGDWKQLPDTLSTPAFVEAHRLGLEVVELEGPAADQLVPLEAGTHLFLESSGRLSPLQIVCWPLRDGEDTSAGLQRFMDAWRLSRSTPGDEDDPFRWGEIIRVYRTSRDGRGSVEDLRSSTNLPHAFRVSDGAVLLSQSLPLPPEFTAAAGDDPSAP</sequence>
<dbReference type="CDD" id="cd19499">
    <property type="entry name" value="RecA-like_ClpB_Hsp104-like"/>
    <property type="match status" value="1"/>
</dbReference>
<name>A0A518DTC7_9BACT</name>
<organism evidence="6 7">
    <name type="scientific">Lignipirellula cremea</name>
    <dbReference type="NCBI Taxonomy" id="2528010"/>
    <lineage>
        <taxon>Bacteria</taxon>
        <taxon>Pseudomonadati</taxon>
        <taxon>Planctomycetota</taxon>
        <taxon>Planctomycetia</taxon>
        <taxon>Pirellulales</taxon>
        <taxon>Pirellulaceae</taxon>
        <taxon>Lignipirellula</taxon>
    </lineage>
</organism>
<feature type="domain" description="AAA+ ATPase" evidence="4">
    <location>
        <begin position="512"/>
        <end position="657"/>
    </location>
</feature>
<feature type="domain" description="AAA+ ATPase" evidence="4">
    <location>
        <begin position="239"/>
        <end position="490"/>
    </location>
</feature>
<dbReference type="Gene3D" id="3.40.50.300">
    <property type="entry name" value="P-loop containing nucleotide triphosphate hydrolases"/>
    <property type="match status" value="2"/>
</dbReference>
<evidence type="ECO:0000256" key="1">
    <source>
        <dbReference type="ARBA" id="ARBA00022741"/>
    </source>
</evidence>
<evidence type="ECO:0000256" key="3">
    <source>
        <dbReference type="ARBA" id="ARBA00023186"/>
    </source>
</evidence>
<dbReference type="OrthoDB" id="1488635at2"/>
<keyword evidence="1" id="KW-0547">Nucleotide-binding</keyword>
<dbReference type="Gene3D" id="1.10.8.60">
    <property type="match status" value="1"/>
</dbReference>
<accession>A0A518DTC7</accession>
<dbReference type="KEGG" id="lcre:Pla8534_29090"/>
<dbReference type="RefSeq" id="WP_145053872.1">
    <property type="nucleotide sequence ID" value="NZ_CP036433.1"/>
</dbReference>
<dbReference type="PANTHER" id="PTHR11638">
    <property type="entry name" value="ATP-DEPENDENT CLP PROTEASE"/>
    <property type="match status" value="1"/>
</dbReference>
<proteinExistence type="predicted"/>
<dbReference type="SUPFAM" id="SSF52540">
    <property type="entry name" value="P-loop containing nucleoside triphosphate hydrolases"/>
    <property type="match status" value="2"/>
</dbReference>
<keyword evidence="6" id="KW-0645">Protease</keyword>
<keyword evidence="6" id="KW-0378">Hydrolase</keyword>
<dbReference type="InterPro" id="IPR003959">
    <property type="entry name" value="ATPase_AAA_core"/>
</dbReference>
<dbReference type="EMBL" id="CP036433">
    <property type="protein sequence ID" value="QDU95097.1"/>
    <property type="molecule type" value="Genomic_DNA"/>
</dbReference>
<dbReference type="InterPro" id="IPR041546">
    <property type="entry name" value="ClpA/ClpB_AAA_lid"/>
</dbReference>
<dbReference type="Pfam" id="PF05621">
    <property type="entry name" value="TniB"/>
    <property type="match status" value="1"/>
</dbReference>
<dbReference type="GO" id="GO:0005737">
    <property type="term" value="C:cytoplasm"/>
    <property type="evidence" value="ECO:0007669"/>
    <property type="project" value="TreeGrafter"/>
</dbReference>